<proteinExistence type="predicted"/>
<name>A0A518HPN6_9BACT</name>
<feature type="region of interest" description="Disordered" evidence="1">
    <location>
        <begin position="164"/>
        <end position="200"/>
    </location>
</feature>
<dbReference type="AlphaFoldDB" id="A0A518HPN6"/>
<protein>
    <submittedName>
        <fullName evidence="2">Uncharacterized protein</fullName>
    </submittedName>
</protein>
<dbReference type="EMBL" id="CP037423">
    <property type="protein sequence ID" value="QDV42810.1"/>
    <property type="molecule type" value="Genomic_DNA"/>
</dbReference>
<dbReference type="RefSeq" id="WP_145386490.1">
    <property type="nucleotide sequence ID" value="NZ_CP037423.1"/>
</dbReference>
<dbReference type="PROSITE" id="PS51318">
    <property type="entry name" value="TAT"/>
    <property type="match status" value="1"/>
</dbReference>
<reference evidence="2 3" key="1">
    <citation type="submission" date="2019-03" db="EMBL/GenBank/DDBJ databases">
        <title>Deep-cultivation of Planctomycetes and their phenomic and genomic characterization uncovers novel biology.</title>
        <authorList>
            <person name="Wiegand S."/>
            <person name="Jogler M."/>
            <person name="Boedeker C."/>
            <person name="Pinto D."/>
            <person name="Vollmers J."/>
            <person name="Rivas-Marin E."/>
            <person name="Kohn T."/>
            <person name="Peeters S.H."/>
            <person name="Heuer A."/>
            <person name="Rast P."/>
            <person name="Oberbeckmann S."/>
            <person name="Bunk B."/>
            <person name="Jeske O."/>
            <person name="Meyerdierks A."/>
            <person name="Storesund J.E."/>
            <person name="Kallscheuer N."/>
            <person name="Luecker S."/>
            <person name="Lage O.M."/>
            <person name="Pohl T."/>
            <person name="Merkel B.J."/>
            <person name="Hornburger P."/>
            <person name="Mueller R.-W."/>
            <person name="Bruemmer F."/>
            <person name="Labrenz M."/>
            <person name="Spormann A.M."/>
            <person name="Op den Camp H."/>
            <person name="Overmann J."/>
            <person name="Amann R."/>
            <person name="Jetten M.S.M."/>
            <person name="Mascher T."/>
            <person name="Medema M.H."/>
            <person name="Devos D.P."/>
            <person name="Kaster A.-K."/>
            <person name="Ovreas L."/>
            <person name="Rohde M."/>
            <person name="Galperin M.Y."/>
            <person name="Jogler C."/>
        </authorList>
    </citation>
    <scope>NUCLEOTIDE SEQUENCE [LARGE SCALE GENOMIC DNA]</scope>
    <source>
        <strain evidence="2 3">Enr13</strain>
    </source>
</reference>
<dbReference type="InterPro" id="IPR006311">
    <property type="entry name" value="TAT_signal"/>
</dbReference>
<accession>A0A518HPN6</accession>
<keyword evidence="3" id="KW-1185">Reference proteome</keyword>
<gene>
    <name evidence="2" type="ORF">Enr13x_26600</name>
</gene>
<sequence>MSDSHLNPSDPDRRRFLRDGAAALSVISSGALFDVLSNNAVAADAIAAARFDRTHLQWMDEVVDDVKAELGRSLSGRVTRNPLDRTIKTRYDALPSIRKARLSRSLRQPSRLGRRTGVRPAVDALANEIRKPPELDFRAPRPIGHVARRVGRRVGRRVDRTSPRLVGTSHKANPASGMTGGVSLDLASASNPHDNAGRKYDLGKKYKSLEKVRDRHGRLLTRQRWRKGSQNSATYYMGPNINGGDAVALVGNAWTTFKSLGDAEGPLGAPLRKGRHDSGYYSGGVYIPTAKDPAVETFFGRMIFKDGKWRGELLKGFQLILNRITVDSSTGDDLSGFSDLQINCYTTQGDLRVDGKSHAAFLYSGQVSEPHAVIGEANLRGNAAVIPGAFGYFIKVIEKDDHKIAEFLFKTIEKKLRQKLEEGAKKAGVSLAEALKVPALGPLLAELFSAAVDFVADKVFGAIQELFKDDQSDIVSGHVQLWSAWHPLKDPYWAKEINHNDITIHSGGKDGQVDLKLKLSRIWSPV</sequence>
<dbReference type="KEGG" id="snep:Enr13x_26600"/>
<organism evidence="2 3">
    <name type="scientific">Stieleria neptunia</name>
    <dbReference type="NCBI Taxonomy" id="2527979"/>
    <lineage>
        <taxon>Bacteria</taxon>
        <taxon>Pseudomonadati</taxon>
        <taxon>Planctomycetota</taxon>
        <taxon>Planctomycetia</taxon>
        <taxon>Pirellulales</taxon>
        <taxon>Pirellulaceae</taxon>
        <taxon>Stieleria</taxon>
    </lineage>
</organism>
<dbReference type="OrthoDB" id="9816970at2"/>
<evidence type="ECO:0000313" key="3">
    <source>
        <dbReference type="Proteomes" id="UP000319004"/>
    </source>
</evidence>
<dbReference type="Proteomes" id="UP000319004">
    <property type="component" value="Chromosome"/>
</dbReference>
<evidence type="ECO:0000313" key="2">
    <source>
        <dbReference type="EMBL" id="QDV42810.1"/>
    </source>
</evidence>
<evidence type="ECO:0000256" key="1">
    <source>
        <dbReference type="SAM" id="MobiDB-lite"/>
    </source>
</evidence>